<dbReference type="PANTHER" id="PTHR33116:SF78">
    <property type="entry name" value="OS12G0587133 PROTEIN"/>
    <property type="match status" value="1"/>
</dbReference>
<dbReference type="AlphaFoldDB" id="A0A151RWN5"/>
<dbReference type="PANTHER" id="PTHR33116">
    <property type="entry name" value="REVERSE TRANSCRIPTASE ZINC-BINDING DOMAIN-CONTAINING PROTEIN-RELATED-RELATED"/>
    <property type="match status" value="1"/>
</dbReference>
<gene>
    <name evidence="2" type="ORF">KK1_031467</name>
</gene>
<keyword evidence="3" id="KW-1185">Reference proteome</keyword>
<dbReference type="PROSITE" id="PS50878">
    <property type="entry name" value="RT_POL"/>
    <property type="match status" value="1"/>
</dbReference>
<name>A0A151RWN5_CAJCA</name>
<accession>A0A151RWN5</accession>
<dbReference type="STRING" id="3821.A0A151RWN5"/>
<dbReference type="Proteomes" id="UP000075243">
    <property type="component" value="Unassembled WGS sequence"/>
</dbReference>
<protein>
    <submittedName>
        <fullName evidence="2">Ribonuclease H protein At1g65750 family</fullName>
    </submittedName>
</protein>
<proteinExistence type="predicted"/>
<evidence type="ECO:0000313" key="2">
    <source>
        <dbReference type="EMBL" id="KYP46897.1"/>
    </source>
</evidence>
<evidence type="ECO:0000259" key="1">
    <source>
        <dbReference type="PROSITE" id="PS50878"/>
    </source>
</evidence>
<sequence>MYKVLEKLLANRLRTVIGSVISDEFRVGRGLRQGDPLAPFLFLLVVEGLNSLMIKTIQMQVFKGYSAGRDGISISLLQYANDTIFVGEASWKNVWAIKSVLQLFELVAGLKVNFHKSKLLGANIDSEILGQMANFLNCKVGHFPCSYLDLFIGVNPNRLSTWQTVISKVEKKLTKWKGKLLSLGGRLVLLKSVLNSIPIYFLSFFKAPTGVISQLESLLKNFLWGGDDEHKKIAWVSWDDVCKEKHYGGLGVRDLRSFNLALLGKWRWRLLVERDYLWVKVITSIYGAVTSLRKGVSRWWHDLWNIEEGATITCNWFSKECARVVANGRNTSFWRGSWCTTKPFCERQLFQWEQSQLSLLIMDLTCVQMDDTNDDSWKWSVDPSGLYSIKSAYYIIVNASIFAEIPLHKFIWCRLVPSKVSCFAWRVMLDRIPTKVNLAKRNLLLSSDSGCVWCNQGLDTSCHIFFECSFAYQVWMLCLEWCGLFAAHQNNFISHFEQFLGLPSCVAKNQYKWAVIWLASIWSIWLAKNKAVFTNKFTSPKDLVELIKLRSWKWLKAKDLDFYYPFSCWSREPAACLNLY</sequence>
<dbReference type="Gramene" id="C.cajan_27524.t">
    <property type="protein sequence ID" value="C.cajan_27524.t"/>
    <property type="gene ID" value="C.cajan_27524"/>
</dbReference>
<evidence type="ECO:0000313" key="3">
    <source>
        <dbReference type="Proteomes" id="UP000075243"/>
    </source>
</evidence>
<dbReference type="Pfam" id="PF13966">
    <property type="entry name" value="zf-RVT"/>
    <property type="match status" value="1"/>
</dbReference>
<organism evidence="2 3">
    <name type="scientific">Cajanus cajan</name>
    <name type="common">Pigeon pea</name>
    <name type="synonym">Cajanus indicus</name>
    <dbReference type="NCBI Taxonomy" id="3821"/>
    <lineage>
        <taxon>Eukaryota</taxon>
        <taxon>Viridiplantae</taxon>
        <taxon>Streptophyta</taxon>
        <taxon>Embryophyta</taxon>
        <taxon>Tracheophyta</taxon>
        <taxon>Spermatophyta</taxon>
        <taxon>Magnoliopsida</taxon>
        <taxon>eudicotyledons</taxon>
        <taxon>Gunneridae</taxon>
        <taxon>Pentapetalae</taxon>
        <taxon>rosids</taxon>
        <taxon>fabids</taxon>
        <taxon>Fabales</taxon>
        <taxon>Fabaceae</taxon>
        <taxon>Papilionoideae</taxon>
        <taxon>50 kb inversion clade</taxon>
        <taxon>NPAAA clade</taxon>
        <taxon>indigoferoid/millettioid clade</taxon>
        <taxon>Phaseoleae</taxon>
        <taxon>Cajanus</taxon>
    </lineage>
</organism>
<dbReference type="EMBL" id="KQ483543">
    <property type="protein sequence ID" value="KYP46897.1"/>
    <property type="molecule type" value="Genomic_DNA"/>
</dbReference>
<feature type="domain" description="Reverse transcriptase" evidence="1">
    <location>
        <begin position="1"/>
        <end position="152"/>
    </location>
</feature>
<dbReference type="InterPro" id="IPR026960">
    <property type="entry name" value="RVT-Znf"/>
</dbReference>
<dbReference type="InterPro" id="IPR000477">
    <property type="entry name" value="RT_dom"/>
</dbReference>
<reference evidence="2" key="1">
    <citation type="journal article" date="2012" name="Nat. Biotechnol.">
        <title>Draft genome sequence of pigeonpea (Cajanus cajan), an orphan legume crop of resource-poor farmers.</title>
        <authorList>
            <person name="Varshney R.K."/>
            <person name="Chen W."/>
            <person name="Li Y."/>
            <person name="Bharti A.K."/>
            <person name="Saxena R.K."/>
            <person name="Schlueter J.A."/>
            <person name="Donoghue M.T."/>
            <person name="Azam S."/>
            <person name="Fan G."/>
            <person name="Whaley A.M."/>
            <person name="Farmer A.D."/>
            <person name="Sheridan J."/>
            <person name="Iwata A."/>
            <person name="Tuteja R."/>
            <person name="Penmetsa R.V."/>
            <person name="Wu W."/>
            <person name="Upadhyaya H.D."/>
            <person name="Yang S.P."/>
            <person name="Shah T."/>
            <person name="Saxena K.B."/>
            <person name="Michael T."/>
            <person name="McCombie W.R."/>
            <person name="Yang B."/>
            <person name="Zhang G."/>
            <person name="Yang H."/>
            <person name="Wang J."/>
            <person name="Spillane C."/>
            <person name="Cook D.R."/>
            <person name="May G.D."/>
            <person name="Xu X."/>
            <person name="Jackson S.A."/>
        </authorList>
    </citation>
    <scope>NUCLEOTIDE SEQUENCE [LARGE SCALE GENOMIC DNA]</scope>
</reference>
<dbReference type="OMA" id="CARVVAN"/>